<dbReference type="Gene3D" id="2.30.170.40">
    <property type="entry name" value="Ribosomal protein L28/L24"/>
    <property type="match status" value="1"/>
</dbReference>
<dbReference type="AlphaFoldDB" id="A0A0J9XG87"/>
<protein>
    <recommendedName>
        <fullName evidence="4">Large ribosomal subunit protein bL28m</fullName>
    </recommendedName>
</protein>
<dbReference type="PANTHER" id="PTHR13528:SF2">
    <property type="entry name" value="LARGE RIBOSOMAL SUBUNIT PROTEIN BL28M"/>
    <property type="match status" value="1"/>
</dbReference>
<dbReference type="Proteomes" id="UP000242525">
    <property type="component" value="Unassembled WGS sequence"/>
</dbReference>
<dbReference type="SUPFAM" id="SSF143800">
    <property type="entry name" value="L28p-like"/>
    <property type="match status" value="1"/>
</dbReference>
<comment type="function">
    <text evidence="5">Component of the mitochondrial ribosome (mitoribosome), a dedicated translation machinery responsible for the synthesis of mitochondrial genome-encoded proteins, including at least some of the essential transmembrane subunits of the mitochondrial respiratory chain. The mitoribosomes are attached to the mitochondrial inner membrane and translation products are cotranslationally integrated into the membrane.</text>
</comment>
<dbReference type="PANTHER" id="PTHR13528">
    <property type="entry name" value="39S RIBOSOMAL PROTEIN L28, MITOCHONDRIAL"/>
    <property type="match status" value="1"/>
</dbReference>
<evidence type="ECO:0000256" key="4">
    <source>
        <dbReference type="ARBA" id="ARBA00035269"/>
    </source>
</evidence>
<comment type="similarity">
    <text evidence="1">Belongs to the bacterial ribosomal protein bL28 family.</text>
</comment>
<accession>A0A0J9XG87</accession>
<name>A0A0J9XG87_GEOCN</name>
<dbReference type="GO" id="GO:0005762">
    <property type="term" value="C:mitochondrial large ribosomal subunit"/>
    <property type="evidence" value="ECO:0007669"/>
    <property type="project" value="TreeGrafter"/>
</dbReference>
<keyword evidence="3" id="KW-0687">Ribonucleoprotein</keyword>
<evidence type="ECO:0000256" key="2">
    <source>
        <dbReference type="ARBA" id="ARBA00022980"/>
    </source>
</evidence>
<evidence type="ECO:0000256" key="3">
    <source>
        <dbReference type="ARBA" id="ARBA00023274"/>
    </source>
</evidence>
<sequence length="262" mass="29782">MISSTSSKVSSYVAGMAKRAFSTTSVTPKEFAHITVRKQKKLVPLEVGIPRSFLPKQKPLYPEYPYGKAVLFKQSDRGLYGGQTIQFGNQISEFRNKSRRTWLPNINRHKLWSETLRRDINIKTTSRVLRTITKEGGIDRYLTKDKPSRIKGLGITGWRLRYKVLSKQEAQDKASPKIIEEVQSADKTIPVFFKHTTASGSEVKITVGRRKLLQYLFNVLNGNKDEKAQSFRVFISAYGSKSSEEIISLLDQNSFDLSKISV</sequence>
<dbReference type="InterPro" id="IPR034704">
    <property type="entry name" value="Ribosomal_bL28/bL31-like_sf"/>
</dbReference>
<dbReference type="OrthoDB" id="361870at2759"/>
<dbReference type="FunFam" id="2.30.170.40:FF:000003">
    <property type="entry name" value="54S ribosomal protein L24"/>
    <property type="match status" value="1"/>
</dbReference>
<evidence type="ECO:0000256" key="5">
    <source>
        <dbReference type="ARBA" id="ARBA00037226"/>
    </source>
</evidence>
<evidence type="ECO:0000313" key="7">
    <source>
        <dbReference type="Proteomes" id="UP000242525"/>
    </source>
</evidence>
<comment type="caution">
    <text evidence="6">The sequence shown here is derived from an EMBL/GenBank/DDBJ whole genome shotgun (WGS) entry which is preliminary data.</text>
</comment>
<dbReference type="InterPro" id="IPR026569">
    <property type="entry name" value="Ribosomal_bL28"/>
</dbReference>
<dbReference type="EMBL" id="CCBN010000014">
    <property type="protein sequence ID" value="CDO56334.1"/>
    <property type="molecule type" value="Genomic_DNA"/>
</dbReference>
<dbReference type="GO" id="GO:0003735">
    <property type="term" value="F:structural constituent of ribosome"/>
    <property type="evidence" value="ECO:0007669"/>
    <property type="project" value="InterPro"/>
</dbReference>
<keyword evidence="7" id="KW-1185">Reference proteome</keyword>
<proteinExistence type="inferred from homology"/>
<dbReference type="Pfam" id="PF00830">
    <property type="entry name" value="Ribosomal_L28"/>
    <property type="match status" value="1"/>
</dbReference>
<evidence type="ECO:0000256" key="1">
    <source>
        <dbReference type="ARBA" id="ARBA00008760"/>
    </source>
</evidence>
<reference evidence="6" key="1">
    <citation type="submission" date="2014-03" db="EMBL/GenBank/DDBJ databases">
        <authorList>
            <person name="Casaregola S."/>
        </authorList>
    </citation>
    <scope>NUCLEOTIDE SEQUENCE [LARGE SCALE GENOMIC DNA]</scope>
    <source>
        <strain evidence="6">CLIB 918</strain>
    </source>
</reference>
<evidence type="ECO:0000313" key="6">
    <source>
        <dbReference type="EMBL" id="CDO56334.1"/>
    </source>
</evidence>
<dbReference type="STRING" id="1173061.A0A0J9XG87"/>
<keyword evidence="2 6" id="KW-0689">Ribosomal protein</keyword>
<dbReference type="InterPro" id="IPR037147">
    <property type="entry name" value="Ribosomal_bL28_sf"/>
</dbReference>
<organism evidence="6 7">
    <name type="scientific">Geotrichum candidum</name>
    <name type="common">Oospora lactis</name>
    <name type="synonym">Dipodascus geotrichum</name>
    <dbReference type="NCBI Taxonomy" id="1173061"/>
    <lineage>
        <taxon>Eukaryota</taxon>
        <taxon>Fungi</taxon>
        <taxon>Dikarya</taxon>
        <taxon>Ascomycota</taxon>
        <taxon>Saccharomycotina</taxon>
        <taxon>Dipodascomycetes</taxon>
        <taxon>Dipodascales</taxon>
        <taxon>Dipodascaceae</taxon>
        <taxon>Geotrichum</taxon>
    </lineage>
</organism>
<gene>
    <name evidence="6" type="ORF">BN980_GECA14s03024g</name>
</gene>